<evidence type="ECO:0000256" key="3">
    <source>
        <dbReference type="RuleBase" id="RU000363"/>
    </source>
</evidence>
<dbReference type="GO" id="GO:0016491">
    <property type="term" value="F:oxidoreductase activity"/>
    <property type="evidence" value="ECO:0007669"/>
    <property type="project" value="UniProtKB-KW"/>
</dbReference>
<dbReference type="PANTHER" id="PTHR44196:SF1">
    <property type="entry name" value="DEHYDROGENASE_REDUCTASE SDR FAMILY MEMBER 7B"/>
    <property type="match status" value="1"/>
</dbReference>
<evidence type="ECO:0000256" key="1">
    <source>
        <dbReference type="ARBA" id="ARBA00006484"/>
    </source>
</evidence>
<dbReference type="Pfam" id="PF00106">
    <property type="entry name" value="adh_short"/>
    <property type="match status" value="1"/>
</dbReference>
<dbReference type="InterPro" id="IPR002347">
    <property type="entry name" value="SDR_fam"/>
</dbReference>
<evidence type="ECO:0000313" key="6">
    <source>
        <dbReference type="EMBL" id="NKY48605.1"/>
    </source>
</evidence>
<dbReference type="AlphaFoldDB" id="A0A846XSY0"/>
<dbReference type="PANTHER" id="PTHR44196">
    <property type="entry name" value="DEHYDROGENASE/REDUCTASE SDR FAMILY MEMBER 7B"/>
    <property type="match status" value="1"/>
</dbReference>
<dbReference type="InterPro" id="IPR020904">
    <property type="entry name" value="Sc_DH/Rdtase_CS"/>
</dbReference>
<name>A0A846XSY0_9NOCA</name>
<dbReference type="NCBIfam" id="NF005878">
    <property type="entry name" value="PRK07825.1"/>
    <property type="match status" value="1"/>
</dbReference>
<protein>
    <submittedName>
        <fullName evidence="6">SDR family oxidoreductase</fullName>
    </submittedName>
</protein>
<reference evidence="6 7" key="1">
    <citation type="submission" date="2020-04" db="EMBL/GenBank/DDBJ databases">
        <title>MicrobeNet Type strains.</title>
        <authorList>
            <person name="Nicholson A.C."/>
        </authorList>
    </citation>
    <scope>NUCLEOTIDE SEQUENCE [LARGE SCALE GENOMIC DNA]</scope>
    <source>
        <strain evidence="6 7">JCM 12354</strain>
    </source>
</reference>
<keyword evidence="2" id="KW-0560">Oxidoreductase</keyword>
<dbReference type="GO" id="GO:0016020">
    <property type="term" value="C:membrane"/>
    <property type="evidence" value="ECO:0007669"/>
    <property type="project" value="TreeGrafter"/>
</dbReference>
<evidence type="ECO:0000313" key="7">
    <source>
        <dbReference type="Proteomes" id="UP000565711"/>
    </source>
</evidence>
<dbReference type="CDD" id="cd05233">
    <property type="entry name" value="SDR_c"/>
    <property type="match status" value="1"/>
</dbReference>
<feature type="domain" description="Ketoreductase" evidence="5">
    <location>
        <begin position="10"/>
        <end position="191"/>
    </location>
</feature>
<feature type="region of interest" description="Disordered" evidence="4">
    <location>
        <begin position="264"/>
        <end position="283"/>
    </location>
</feature>
<dbReference type="SMART" id="SM00822">
    <property type="entry name" value="PKS_KR"/>
    <property type="match status" value="1"/>
</dbReference>
<keyword evidence="7" id="KW-1185">Reference proteome</keyword>
<evidence type="ECO:0000259" key="5">
    <source>
        <dbReference type="SMART" id="SM00822"/>
    </source>
</evidence>
<comment type="caution">
    <text evidence="6">The sequence shown here is derived from an EMBL/GenBank/DDBJ whole genome shotgun (WGS) entry which is preliminary data.</text>
</comment>
<dbReference type="InterPro" id="IPR057326">
    <property type="entry name" value="KR_dom"/>
</dbReference>
<dbReference type="PRINTS" id="PR00080">
    <property type="entry name" value="SDRFAMILY"/>
</dbReference>
<sequence length="283" mass="30009">MLMSSSTTGQVVAVTGGARGIGREIARTLAAAGARVAIGDRDEAAAVATAGELDGTVRGFALDVTETDSFRGFLTAVESLWGPIDVLVNNAGVMWVGSFDEEPETATARMLEVNLHGVIRGVRLAAPAMRDRGRGHIVTIASAAARLSPPGESTYAATKHGVLGYLTGVREELRGTGVHLSVIMPSVVATELAAGTSTGAAKLLQPTEVAAAVLRVVERPRFETTLPRYIGPLVRLAELLPQRLRDRIFRRMVPDQVDATRDASVRAGYERTLTESTDPGERR</sequence>
<dbReference type="InterPro" id="IPR036291">
    <property type="entry name" value="NAD(P)-bd_dom_sf"/>
</dbReference>
<evidence type="ECO:0000256" key="4">
    <source>
        <dbReference type="SAM" id="MobiDB-lite"/>
    </source>
</evidence>
<dbReference type="SUPFAM" id="SSF51735">
    <property type="entry name" value="NAD(P)-binding Rossmann-fold domains"/>
    <property type="match status" value="1"/>
</dbReference>
<dbReference type="EMBL" id="JAAXOP010000001">
    <property type="protein sequence ID" value="NKY48605.1"/>
    <property type="molecule type" value="Genomic_DNA"/>
</dbReference>
<accession>A0A846XSY0</accession>
<dbReference type="Gene3D" id="3.40.50.720">
    <property type="entry name" value="NAD(P)-binding Rossmann-like Domain"/>
    <property type="match status" value="1"/>
</dbReference>
<organism evidence="6 7">
    <name type="scientific">Nocardia vermiculata</name>
    <dbReference type="NCBI Taxonomy" id="257274"/>
    <lineage>
        <taxon>Bacteria</taxon>
        <taxon>Bacillati</taxon>
        <taxon>Actinomycetota</taxon>
        <taxon>Actinomycetes</taxon>
        <taxon>Mycobacteriales</taxon>
        <taxon>Nocardiaceae</taxon>
        <taxon>Nocardia</taxon>
    </lineage>
</organism>
<comment type="similarity">
    <text evidence="1 3">Belongs to the short-chain dehydrogenases/reductases (SDR) family.</text>
</comment>
<dbReference type="RefSeq" id="WP_067881861.1">
    <property type="nucleotide sequence ID" value="NZ_JAAXOP010000001.1"/>
</dbReference>
<evidence type="ECO:0000256" key="2">
    <source>
        <dbReference type="ARBA" id="ARBA00023002"/>
    </source>
</evidence>
<proteinExistence type="inferred from homology"/>
<dbReference type="PRINTS" id="PR00081">
    <property type="entry name" value="GDHRDH"/>
</dbReference>
<gene>
    <name evidence="6" type="ORF">HGA08_00080</name>
</gene>
<dbReference type="PROSITE" id="PS00061">
    <property type="entry name" value="ADH_SHORT"/>
    <property type="match status" value="1"/>
</dbReference>
<dbReference type="Proteomes" id="UP000565711">
    <property type="component" value="Unassembled WGS sequence"/>
</dbReference>